<comment type="caution">
    <text evidence="2">The sequence shown here is derived from an EMBL/GenBank/DDBJ whole genome shotgun (WGS) entry which is preliminary data.</text>
</comment>
<dbReference type="InterPro" id="IPR034660">
    <property type="entry name" value="DinB/YfiT-like"/>
</dbReference>
<organism evidence="2 3">
    <name type="scientific">Albugo candida</name>
    <dbReference type="NCBI Taxonomy" id="65357"/>
    <lineage>
        <taxon>Eukaryota</taxon>
        <taxon>Sar</taxon>
        <taxon>Stramenopiles</taxon>
        <taxon>Oomycota</taxon>
        <taxon>Peronosporomycetes</taxon>
        <taxon>Albuginales</taxon>
        <taxon>Albuginaceae</taxon>
        <taxon>Albugo</taxon>
    </lineage>
</organism>
<dbReference type="AlphaFoldDB" id="A0A024FZM8"/>
<dbReference type="PANTHER" id="PTHR39473:SF1">
    <property type="entry name" value="DINB-LIKE DOMAIN-CONTAINING PROTEIN"/>
    <property type="match status" value="1"/>
</dbReference>
<gene>
    <name evidence="2" type="ORF">BN9_007300</name>
</gene>
<sequence>MKALTDEQYQFQCPWMRSSIGQHVRHSLVHLRKPLENSNDVVRYDFRDRNTDVENRVEAAKKALNEICERVETLDMDRLMRNMRVSFMLSADGTECEIPSTLGREMAFAVHHCIHHNATIKQILLRNFPSCIDQLSSDFGTAPSTANFHKLNQKEA</sequence>
<dbReference type="STRING" id="65357.A0A024FZM8"/>
<protein>
    <recommendedName>
        <fullName evidence="1">DinB-like domain-containing protein</fullName>
    </recommendedName>
</protein>
<dbReference type="OrthoDB" id="5564877at2759"/>
<evidence type="ECO:0000313" key="3">
    <source>
        <dbReference type="Proteomes" id="UP000053237"/>
    </source>
</evidence>
<dbReference type="SUPFAM" id="SSF109854">
    <property type="entry name" value="DinB/YfiT-like putative metalloenzymes"/>
    <property type="match status" value="1"/>
</dbReference>
<keyword evidence="3" id="KW-1185">Reference proteome</keyword>
<name>A0A024FZM8_9STRA</name>
<dbReference type="Pfam" id="PF12867">
    <property type="entry name" value="DinB_2"/>
    <property type="match status" value="1"/>
</dbReference>
<reference evidence="2 3" key="1">
    <citation type="submission" date="2012-05" db="EMBL/GenBank/DDBJ databases">
        <title>Recombination and specialization in a pathogen metapopulation.</title>
        <authorList>
            <person name="Gardiner A."/>
            <person name="Kemen E."/>
            <person name="Schultz-Larsen T."/>
            <person name="MacLean D."/>
            <person name="Van Oosterhout C."/>
            <person name="Jones J.D.G."/>
        </authorList>
    </citation>
    <scope>NUCLEOTIDE SEQUENCE [LARGE SCALE GENOMIC DNA]</scope>
    <source>
        <strain evidence="2 3">Ac Nc2</strain>
    </source>
</reference>
<dbReference type="InParanoid" id="A0A024FZM8"/>
<accession>A0A024FZM8</accession>
<feature type="domain" description="DinB-like" evidence="1">
    <location>
        <begin position="2"/>
        <end position="120"/>
    </location>
</feature>
<proteinExistence type="predicted"/>
<dbReference type="InterPro" id="IPR024775">
    <property type="entry name" value="DinB-like"/>
</dbReference>
<evidence type="ECO:0000259" key="1">
    <source>
        <dbReference type="Pfam" id="PF12867"/>
    </source>
</evidence>
<dbReference type="PANTHER" id="PTHR39473">
    <property type="match status" value="1"/>
</dbReference>
<dbReference type="EMBL" id="CAIX01000004">
    <property type="protein sequence ID" value="CCI39946.1"/>
    <property type="molecule type" value="Genomic_DNA"/>
</dbReference>
<evidence type="ECO:0000313" key="2">
    <source>
        <dbReference type="EMBL" id="CCI39946.1"/>
    </source>
</evidence>
<dbReference type="Proteomes" id="UP000053237">
    <property type="component" value="Unassembled WGS sequence"/>
</dbReference>